<keyword evidence="3" id="KW-1185">Reference proteome</keyword>
<feature type="domain" description="SnoaL-like" evidence="1">
    <location>
        <begin position="8"/>
        <end position="118"/>
    </location>
</feature>
<protein>
    <submittedName>
        <fullName evidence="2">Nuclear transport factor 2 family protein</fullName>
    </submittedName>
</protein>
<proteinExistence type="predicted"/>
<evidence type="ECO:0000313" key="2">
    <source>
        <dbReference type="EMBL" id="WDA13397.1"/>
    </source>
</evidence>
<accession>A0ABY7UTY1</accession>
<dbReference type="SUPFAM" id="SSF54427">
    <property type="entry name" value="NTF2-like"/>
    <property type="match status" value="1"/>
</dbReference>
<gene>
    <name evidence="2" type="ORF">PRL19_03870</name>
</gene>
<reference evidence="2 3" key="1">
    <citation type="submission" date="2023-02" db="EMBL/GenBank/DDBJ databases">
        <title>Whole genome sequenc of Paracoccus marcusii MBLB0836.</title>
        <authorList>
            <person name="Seo M.-J."/>
            <person name="Cho E.-S."/>
            <person name="Hwang C.Y."/>
        </authorList>
    </citation>
    <scope>NUCLEOTIDE SEQUENCE [LARGE SCALE GENOMIC DNA]</scope>
    <source>
        <strain evidence="2 3">MBLB0836</strain>
    </source>
</reference>
<dbReference type="EMBL" id="CP117466">
    <property type="protein sequence ID" value="WDA13397.1"/>
    <property type="molecule type" value="Genomic_DNA"/>
</dbReference>
<dbReference type="Pfam" id="PF12680">
    <property type="entry name" value="SnoaL_2"/>
    <property type="match status" value="1"/>
</dbReference>
<organism evidence="2 3">
    <name type="scientific">Paracoccus marcusii</name>
    <dbReference type="NCBI Taxonomy" id="59779"/>
    <lineage>
        <taxon>Bacteria</taxon>
        <taxon>Pseudomonadati</taxon>
        <taxon>Pseudomonadota</taxon>
        <taxon>Alphaproteobacteria</taxon>
        <taxon>Rhodobacterales</taxon>
        <taxon>Paracoccaceae</taxon>
        <taxon>Paracoccus</taxon>
    </lineage>
</organism>
<dbReference type="InterPro" id="IPR011721">
    <property type="entry name" value="CHP02096"/>
</dbReference>
<name>A0ABY7UTY1_9RHOB</name>
<evidence type="ECO:0000313" key="3">
    <source>
        <dbReference type="Proteomes" id="UP001216899"/>
    </source>
</evidence>
<dbReference type="RefSeq" id="WP_273743933.1">
    <property type="nucleotide sequence ID" value="NZ_CP117466.1"/>
</dbReference>
<dbReference type="Gene3D" id="3.10.450.50">
    <property type="match status" value="1"/>
</dbReference>
<dbReference type="InterPro" id="IPR037401">
    <property type="entry name" value="SnoaL-like"/>
</dbReference>
<sequence>MDAKALIAAYYDAFNAGRTDDMLALLHDDVEHHVNEGKIRRGRALFAEFNAHMTESYRENLTDMVIMANEAGDRAAAEFVVNGAYLKTDPGLPEARGQTYRLPAGAFFTIRDGRIARVTTYYNLADWMAQVGA</sequence>
<evidence type="ECO:0000259" key="1">
    <source>
        <dbReference type="Pfam" id="PF12680"/>
    </source>
</evidence>
<dbReference type="Proteomes" id="UP001216899">
    <property type="component" value="Chromosome"/>
</dbReference>
<dbReference type="InterPro" id="IPR032710">
    <property type="entry name" value="NTF2-like_dom_sf"/>
</dbReference>
<dbReference type="NCBIfam" id="TIGR02096">
    <property type="entry name" value="ketosteroid isomerase-related protein"/>
    <property type="match status" value="1"/>
</dbReference>